<feature type="transmembrane region" description="Helical" evidence="1">
    <location>
        <begin position="23"/>
        <end position="47"/>
    </location>
</feature>
<dbReference type="Proteomes" id="UP000001107">
    <property type="component" value="Chromosome"/>
</dbReference>
<dbReference type="RefSeq" id="WP_012066229.1">
    <property type="nucleotide sequence ID" value="NC_009634.1"/>
</dbReference>
<keyword evidence="3" id="KW-1185">Reference proteome</keyword>
<dbReference type="HOGENOM" id="CLU_179993_0_0_2"/>
<dbReference type="OrthoDB" id="135079at2157"/>
<proteinExistence type="predicted"/>
<gene>
    <name evidence="2" type="ordered locus">Mevan_1419</name>
</gene>
<dbReference type="STRING" id="406327.Mevan_1419"/>
<organism evidence="2 3">
    <name type="scientific">Methanococcus vannielii (strain ATCC 35089 / DSM 1224 / JCM 13029 / OCM 148 / SB)</name>
    <dbReference type="NCBI Taxonomy" id="406327"/>
    <lineage>
        <taxon>Archaea</taxon>
        <taxon>Methanobacteriati</taxon>
        <taxon>Methanobacteriota</taxon>
        <taxon>Methanomada group</taxon>
        <taxon>Methanococci</taxon>
        <taxon>Methanococcales</taxon>
        <taxon>Methanococcaceae</taxon>
        <taxon>Methanococcus</taxon>
    </lineage>
</organism>
<protein>
    <recommendedName>
        <fullName evidence="4">DUF378 domain-containing protein</fullName>
    </recommendedName>
</protein>
<accession>A6US43</accession>
<dbReference type="GeneID" id="5324722"/>
<dbReference type="PANTHER" id="PTHR37304:SF1">
    <property type="entry name" value="MEMBRANE PROTEIN"/>
    <property type="match status" value="1"/>
</dbReference>
<keyword evidence="1" id="KW-0812">Transmembrane</keyword>
<dbReference type="PANTHER" id="PTHR37304">
    <property type="entry name" value="MEMBRANE PROTEIN-RELATED"/>
    <property type="match status" value="1"/>
</dbReference>
<feature type="transmembrane region" description="Helical" evidence="1">
    <location>
        <begin position="59"/>
        <end position="79"/>
    </location>
</feature>
<evidence type="ECO:0000256" key="1">
    <source>
        <dbReference type="SAM" id="Phobius"/>
    </source>
</evidence>
<dbReference type="EMBL" id="CP000742">
    <property type="protein sequence ID" value="ABR55315.1"/>
    <property type="molecule type" value="Genomic_DNA"/>
</dbReference>
<evidence type="ECO:0008006" key="4">
    <source>
        <dbReference type="Google" id="ProtNLM"/>
    </source>
</evidence>
<sequence>METEHTIEKKAHKTTHSQSQKDYLDWLSIVLVIIGGLNWGLVGAINIDLVQLLFGGFPMVARIIYILVGLAAVYMIYFATKK</sequence>
<dbReference type="eggNOG" id="arCOG03620">
    <property type="taxonomic scope" value="Archaea"/>
</dbReference>
<reference evidence="2" key="1">
    <citation type="submission" date="2007-06" db="EMBL/GenBank/DDBJ databases">
        <title>Complete sequence of Methanococcus vannielii SB.</title>
        <authorList>
            <consortium name="US DOE Joint Genome Institute"/>
            <person name="Copeland A."/>
            <person name="Lucas S."/>
            <person name="Lapidus A."/>
            <person name="Barry K."/>
            <person name="Glavina del Rio T."/>
            <person name="Dalin E."/>
            <person name="Tice H."/>
            <person name="Pitluck S."/>
            <person name="Chain P."/>
            <person name="Malfatti S."/>
            <person name="Shin M."/>
            <person name="Vergez L."/>
            <person name="Schmutz J."/>
            <person name="Larimer F."/>
            <person name="Land M."/>
            <person name="Hauser L."/>
            <person name="Kyrpides N."/>
            <person name="Anderson I."/>
            <person name="Sieprawska-Lupa M."/>
            <person name="Whitman W.B."/>
            <person name="Richardson P."/>
        </authorList>
    </citation>
    <scope>NUCLEOTIDE SEQUENCE [LARGE SCALE GENOMIC DNA]</scope>
    <source>
        <strain evidence="2">SB</strain>
    </source>
</reference>
<evidence type="ECO:0000313" key="3">
    <source>
        <dbReference type="Proteomes" id="UP000001107"/>
    </source>
</evidence>
<keyword evidence="1" id="KW-1133">Transmembrane helix</keyword>
<name>A6US43_METVS</name>
<evidence type="ECO:0000313" key="2">
    <source>
        <dbReference type="EMBL" id="ABR55315.1"/>
    </source>
</evidence>
<keyword evidence="1" id="KW-0472">Membrane</keyword>
<dbReference type="AlphaFoldDB" id="A6US43"/>
<dbReference type="InterPro" id="IPR007211">
    <property type="entry name" value="DUF378"/>
</dbReference>
<dbReference type="KEGG" id="mvn:Mevan_1419"/>
<dbReference type="Pfam" id="PF04070">
    <property type="entry name" value="DUF378"/>
    <property type="match status" value="1"/>
</dbReference>